<keyword evidence="1" id="KW-0732">Signal</keyword>
<feature type="chain" id="PRO_5022877232" description="DUF6250 domain-containing protein" evidence="1">
    <location>
        <begin position="23"/>
        <end position="169"/>
    </location>
</feature>
<feature type="signal peptide" evidence="1">
    <location>
        <begin position="1"/>
        <end position="22"/>
    </location>
</feature>
<sequence precursor="true">MNWKILPLVIAILAMGSRAAFADDHPIVIGRGAGLFKVGEVLAKNDLENLNNWEVQIQQRSGFPPAKVTARGHAFDCLLPGIGCTVWFKQKLSTHVTIAYDVLCPTPQPAIKGAQPRDINNFWMANDPMVRNEGLFDPQRYNENFSSYEKIHGYYASTGGGGAIANLTT</sequence>
<accession>A0A5C6FCP0</accession>
<dbReference type="InterPro" id="IPR046217">
    <property type="entry name" value="DUF6250"/>
</dbReference>
<dbReference type="Gene3D" id="2.60.120.200">
    <property type="match status" value="1"/>
</dbReference>
<feature type="domain" description="DUF6250" evidence="2">
    <location>
        <begin position="83"/>
        <end position="161"/>
    </location>
</feature>
<dbReference type="OrthoDB" id="262615at2"/>
<keyword evidence="4" id="KW-1185">Reference proteome</keyword>
<dbReference type="RefSeq" id="WP_146533130.1">
    <property type="nucleotide sequence ID" value="NZ_SJPX01000001.1"/>
</dbReference>
<reference evidence="3 4" key="1">
    <citation type="submission" date="2019-02" db="EMBL/GenBank/DDBJ databases">
        <title>Deep-cultivation of Planctomycetes and their phenomic and genomic characterization uncovers novel biology.</title>
        <authorList>
            <person name="Wiegand S."/>
            <person name="Jogler M."/>
            <person name="Boedeker C."/>
            <person name="Pinto D."/>
            <person name="Vollmers J."/>
            <person name="Rivas-Marin E."/>
            <person name="Kohn T."/>
            <person name="Peeters S.H."/>
            <person name="Heuer A."/>
            <person name="Rast P."/>
            <person name="Oberbeckmann S."/>
            <person name="Bunk B."/>
            <person name="Jeske O."/>
            <person name="Meyerdierks A."/>
            <person name="Storesund J.E."/>
            <person name="Kallscheuer N."/>
            <person name="Luecker S."/>
            <person name="Lage O.M."/>
            <person name="Pohl T."/>
            <person name="Merkel B.J."/>
            <person name="Hornburger P."/>
            <person name="Mueller R.-W."/>
            <person name="Bruemmer F."/>
            <person name="Labrenz M."/>
            <person name="Spormann A.M."/>
            <person name="Op Den Camp H."/>
            <person name="Overmann J."/>
            <person name="Amann R."/>
            <person name="Jetten M.S.M."/>
            <person name="Mascher T."/>
            <person name="Medema M.H."/>
            <person name="Devos D.P."/>
            <person name="Kaster A.-K."/>
            <person name="Ovreas L."/>
            <person name="Rohde M."/>
            <person name="Galperin M.Y."/>
            <person name="Jogler C."/>
        </authorList>
    </citation>
    <scope>NUCLEOTIDE SEQUENCE [LARGE SCALE GENOMIC DNA]</scope>
    <source>
        <strain evidence="3 4">Poly59</strain>
    </source>
</reference>
<comment type="caution">
    <text evidence="3">The sequence shown here is derived from an EMBL/GenBank/DDBJ whole genome shotgun (WGS) entry which is preliminary data.</text>
</comment>
<evidence type="ECO:0000259" key="2">
    <source>
        <dbReference type="Pfam" id="PF19763"/>
    </source>
</evidence>
<dbReference type="AlphaFoldDB" id="A0A5C6FCP0"/>
<evidence type="ECO:0000313" key="3">
    <source>
        <dbReference type="EMBL" id="TWU58390.1"/>
    </source>
</evidence>
<dbReference type="Proteomes" id="UP000317977">
    <property type="component" value="Unassembled WGS sequence"/>
</dbReference>
<evidence type="ECO:0000313" key="4">
    <source>
        <dbReference type="Proteomes" id="UP000317977"/>
    </source>
</evidence>
<dbReference type="EMBL" id="SJPX01000001">
    <property type="protein sequence ID" value="TWU58390.1"/>
    <property type="molecule type" value="Genomic_DNA"/>
</dbReference>
<dbReference type="Pfam" id="PF19763">
    <property type="entry name" value="DUF6250"/>
    <property type="match status" value="1"/>
</dbReference>
<name>A0A5C6FCP0_9BACT</name>
<protein>
    <recommendedName>
        <fullName evidence="2">DUF6250 domain-containing protein</fullName>
    </recommendedName>
</protein>
<gene>
    <name evidence="3" type="ORF">Poly59_13010</name>
</gene>
<evidence type="ECO:0000256" key="1">
    <source>
        <dbReference type="SAM" id="SignalP"/>
    </source>
</evidence>
<organism evidence="3 4">
    <name type="scientific">Rubripirellula reticaptiva</name>
    <dbReference type="NCBI Taxonomy" id="2528013"/>
    <lineage>
        <taxon>Bacteria</taxon>
        <taxon>Pseudomonadati</taxon>
        <taxon>Planctomycetota</taxon>
        <taxon>Planctomycetia</taxon>
        <taxon>Pirellulales</taxon>
        <taxon>Pirellulaceae</taxon>
        <taxon>Rubripirellula</taxon>
    </lineage>
</organism>
<proteinExistence type="predicted"/>